<dbReference type="InterPro" id="IPR011762">
    <property type="entry name" value="COA_CT_N"/>
</dbReference>
<organism evidence="5">
    <name type="scientific">freshwater metagenome</name>
    <dbReference type="NCBI Taxonomy" id="449393"/>
    <lineage>
        <taxon>unclassified sequences</taxon>
        <taxon>metagenomes</taxon>
        <taxon>ecological metagenomes</taxon>
    </lineage>
</organism>
<dbReference type="Pfam" id="PF01039">
    <property type="entry name" value="Carboxyl_trans"/>
    <property type="match status" value="1"/>
</dbReference>
<dbReference type="InterPro" id="IPR034733">
    <property type="entry name" value="AcCoA_carboxyl_beta"/>
</dbReference>
<reference evidence="5" key="1">
    <citation type="submission" date="2020-05" db="EMBL/GenBank/DDBJ databases">
        <authorList>
            <person name="Chiriac C."/>
            <person name="Salcher M."/>
            <person name="Ghai R."/>
            <person name="Kavagutti S V."/>
        </authorList>
    </citation>
    <scope>NUCLEOTIDE SEQUENCE</scope>
</reference>
<dbReference type="AlphaFoldDB" id="A0A6J6ZBA8"/>
<evidence type="ECO:0000313" key="7">
    <source>
        <dbReference type="EMBL" id="CAB5018620.1"/>
    </source>
</evidence>
<dbReference type="EMBL" id="CAFABE010000007">
    <property type="protein sequence ID" value="CAB4818980.1"/>
    <property type="molecule type" value="Genomic_DNA"/>
</dbReference>
<evidence type="ECO:0000313" key="5">
    <source>
        <dbReference type="EMBL" id="CAB4818980.1"/>
    </source>
</evidence>
<dbReference type="InterPro" id="IPR011763">
    <property type="entry name" value="COA_CT_C"/>
</dbReference>
<dbReference type="InterPro" id="IPR029045">
    <property type="entry name" value="ClpP/crotonase-like_dom_sf"/>
</dbReference>
<evidence type="ECO:0000313" key="6">
    <source>
        <dbReference type="EMBL" id="CAB4870777.1"/>
    </source>
</evidence>
<dbReference type="EMBL" id="CAFBLT010000001">
    <property type="protein sequence ID" value="CAB4870777.1"/>
    <property type="molecule type" value="Genomic_DNA"/>
</dbReference>
<feature type="region of interest" description="Disordered" evidence="2">
    <location>
        <begin position="1"/>
        <end position="30"/>
    </location>
</feature>
<dbReference type="EMBL" id="CAFBPM010000006">
    <property type="protein sequence ID" value="CAB5018620.1"/>
    <property type="molecule type" value="Genomic_DNA"/>
</dbReference>
<feature type="compositionally biased region" description="Basic and acidic residues" evidence="2">
    <location>
        <begin position="1"/>
        <end position="16"/>
    </location>
</feature>
<evidence type="ECO:0000259" key="4">
    <source>
        <dbReference type="PROSITE" id="PS50989"/>
    </source>
</evidence>
<dbReference type="GO" id="GO:0009317">
    <property type="term" value="C:acetyl-CoA carboxylase complex"/>
    <property type="evidence" value="ECO:0007669"/>
    <property type="project" value="TreeGrafter"/>
</dbReference>
<feature type="domain" description="CoA carboxyltransferase C-terminal" evidence="4">
    <location>
        <begin position="261"/>
        <end position="496"/>
    </location>
</feature>
<dbReference type="SUPFAM" id="SSF52096">
    <property type="entry name" value="ClpP/crotonase"/>
    <property type="match status" value="2"/>
</dbReference>
<name>A0A6J6ZBA8_9ZZZZ</name>
<evidence type="ECO:0000259" key="3">
    <source>
        <dbReference type="PROSITE" id="PS50980"/>
    </source>
</evidence>
<comment type="similarity">
    <text evidence="1">Belongs to the AccD/PCCB family.</text>
</comment>
<dbReference type="PANTHER" id="PTHR43842:SF2">
    <property type="entry name" value="PROPIONYL-COA CARBOXYLASE BETA CHAIN, MITOCHONDRIAL"/>
    <property type="match status" value="1"/>
</dbReference>
<dbReference type="PROSITE" id="PS50989">
    <property type="entry name" value="COA_CT_CTER"/>
    <property type="match status" value="1"/>
</dbReference>
<evidence type="ECO:0000256" key="2">
    <source>
        <dbReference type="SAM" id="MobiDB-lite"/>
    </source>
</evidence>
<dbReference type="FunFam" id="3.90.226.10:FF:000017">
    <property type="entry name" value="Propionyl-CoA carboxylase subunit beta 5"/>
    <property type="match status" value="1"/>
</dbReference>
<dbReference type="PANTHER" id="PTHR43842">
    <property type="entry name" value="PROPIONYL-COA CARBOXYLASE BETA CHAIN"/>
    <property type="match status" value="1"/>
</dbReference>
<gene>
    <name evidence="5" type="ORF">UFOPK3164_00281</name>
    <name evidence="6" type="ORF">UFOPK3427_00779</name>
    <name evidence="7" type="ORF">UFOPK4112_00762</name>
</gene>
<accession>A0A6J6ZBA8</accession>
<evidence type="ECO:0000256" key="1">
    <source>
        <dbReference type="ARBA" id="ARBA00006102"/>
    </source>
</evidence>
<dbReference type="InterPro" id="IPR051047">
    <property type="entry name" value="AccD/PCCB"/>
</dbReference>
<dbReference type="PROSITE" id="PS50980">
    <property type="entry name" value="COA_CT_NTER"/>
    <property type="match status" value="1"/>
</dbReference>
<dbReference type="FunFam" id="3.90.226.10:FF:000016">
    <property type="entry name" value="Propionyl-CoA carboxylase, beta subunit"/>
    <property type="match status" value="1"/>
</dbReference>
<proteinExistence type="inferred from homology"/>
<sequence>MSERLVDLENRRHEARNAGSEKSVAKHHAKGKMTARERVEYLLDEDSFVELDMLARHRAHGMGIEETRPYTDGVITGFGTVDGRKVCVFSQDFTVFGGALGEVFAEKIHKIMDLSASLGVPMIGLNDGAGARIQEGVVSLDSYGGIFRRNALASGVVPQISVIMGPCAGGAVYSPALTDFIFMVNTTSHMFITGPDVVKTVTGEDVTLEELGGAMSHASKSGVAHFVAADEKSCLDDVKYLLGFLPANNMEEPPRAYVEDDPERMCPELVDILPDSSNQPYDMRTVISATVDDGDFFEVHAAFAPSITIGFARIAGRPVGIVGNQPMILAGVLNIEASEKGARFVRMCDAFNIPIITFVDVPGFLPGTDQEYGGIIRHGAKLLYAFCESTVPRISIITRKAYGGAYVVMNSKSIGADLAFAWPSAELAVMGSQGAVEIVYRSELTNATDPDTLRAELVDEYTERYATPYIAAERGYVDDVIDPAETRRVLVRSLEMLSTKREELPKRKHGNMPL</sequence>
<dbReference type="Gene3D" id="3.90.226.10">
    <property type="entry name" value="2-enoyl-CoA Hydratase, Chain A, domain 1"/>
    <property type="match status" value="2"/>
</dbReference>
<dbReference type="GO" id="GO:0004658">
    <property type="term" value="F:propionyl-CoA carboxylase activity"/>
    <property type="evidence" value="ECO:0007669"/>
    <property type="project" value="TreeGrafter"/>
</dbReference>
<protein>
    <submittedName>
        <fullName evidence="5">Unannotated protein</fullName>
    </submittedName>
</protein>
<feature type="domain" description="CoA carboxyltransferase N-terminal" evidence="3">
    <location>
        <begin position="1"/>
        <end position="257"/>
    </location>
</feature>